<dbReference type="AlphaFoldDB" id="A0A2M7INC3"/>
<accession>A0A2M7INC3</accession>
<organism evidence="2 3">
    <name type="scientific">Candidatus Kaiserbacteria bacterium CG_4_8_14_3_um_filter_38_9</name>
    <dbReference type="NCBI Taxonomy" id="1974599"/>
    <lineage>
        <taxon>Bacteria</taxon>
        <taxon>Candidatus Kaiseribacteriota</taxon>
    </lineage>
</organism>
<comment type="caution">
    <text evidence="2">The sequence shown here is derived from an EMBL/GenBank/DDBJ whole genome shotgun (WGS) entry which is preliminary data.</text>
</comment>
<evidence type="ECO:0000313" key="3">
    <source>
        <dbReference type="Proteomes" id="UP000230837"/>
    </source>
</evidence>
<reference evidence="3" key="1">
    <citation type="submission" date="2017-09" db="EMBL/GenBank/DDBJ databases">
        <title>Depth-based differentiation of microbial function through sediment-hosted aquifers and enrichment of novel symbionts in the deep terrestrial subsurface.</title>
        <authorList>
            <person name="Probst A.J."/>
            <person name="Ladd B."/>
            <person name="Jarett J.K."/>
            <person name="Geller-Mcgrath D.E."/>
            <person name="Sieber C.M.K."/>
            <person name="Emerson J.B."/>
            <person name="Anantharaman K."/>
            <person name="Thomas B.C."/>
            <person name="Malmstrom R."/>
            <person name="Stieglmeier M."/>
            <person name="Klingl A."/>
            <person name="Woyke T."/>
            <person name="Ryan C.M."/>
            <person name="Banfield J.F."/>
        </authorList>
    </citation>
    <scope>NUCLEOTIDE SEQUENCE [LARGE SCALE GENOMIC DNA]</scope>
</reference>
<protein>
    <submittedName>
        <fullName evidence="2">Uncharacterized protein</fullName>
    </submittedName>
</protein>
<gene>
    <name evidence="2" type="ORF">COZ82_03480</name>
</gene>
<dbReference type="Proteomes" id="UP000230837">
    <property type="component" value="Unassembled WGS sequence"/>
</dbReference>
<sequence>MEGRRVVPNAAYWIAVGGSRRLRRQIRVTILRVQSKGEASADPMLGSTLPRKTSKHKHNGSVPQTDTGGRVEKTKANE</sequence>
<feature type="compositionally biased region" description="Basic and acidic residues" evidence="1">
    <location>
        <begin position="69"/>
        <end position="78"/>
    </location>
</feature>
<dbReference type="EMBL" id="PFHR01000185">
    <property type="protein sequence ID" value="PIW96714.1"/>
    <property type="molecule type" value="Genomic_DNA"/>
</dbReference>
<proteinExistence type="predicted"/>
<evidence type="ECO:0000313" key="2">
    <source>
        <dbReference type="EMBL" id="PIW96714.1"/>
    </source>
</evidence>
<evidence type="ECO:0000256" key="1">
    <source>
        <dbReference type="SAM" id="MobiDB-lite"/>
    </source>
</evidence>
<name>A0A2M7INC3_9BACT</name>
<feature type="region of interest" description="Disordered" evidence="1">
    <location>
        <begin position="35"/>
        <end position="78"/>
    </location>
</feature>